<name>A0A7J7M1Y8_9MAGN</name>
<feature type="compositionally biased region" description="Polar residues" evidence="1">
    <location>
        <begin position="402"/>
        <end position="413"/>
    </location>
</feature>
<keyword evidence="2" id="KW-0812">Transmembrane</keyword>
<feature type="transmembrane region" description="Helical" evidence="2">
    <location>
        <begin position="75"/>
        <end position="97"/>
    </location>
</feature>
<reference evidence="3 4" key="1">
    <citation type="journal article" date="2020" name="IScience">
        <title>Genome Sequencing of the Endangered Kingdonia uniflora (Circaeasteraceae, Ranunculales) Reveals Potential Mechanisms of Evolutionary Specialization.</title>
        <authorList>
            <person name="Sun Y."/>
            <person name="Deng T."/>
            <person name="Zhang A."/>
            <person name="Moore M.J."/>
            <person name="Landis J.B."/>
            <person name="Lin N."/>
            <person name="Zhang H."/>
            <person name="Zhang X."/>
            <person name="Huang J."/>
            <person name="Zhang X."/>
            <person name="Sun H."/>
            <person name="Wang H."/>
        </authorList>
    </citation>
    <scope>NUCLEOTIDE SEQUENCE [LARGE SCALE GENOMIC DNA]</scope>
    <source>
        <strain evidence="3">TB1705</strain>
        <tissue evidence="3">Leaf</tissue>
    </source>
</reference>
<organism evidence="3 4">
    <name type="scientific">Kingdonia uniflora</name>
    <dbReference type="NCBI Taxonomy" id="39325"/>
    <lineage>
        <taxon>Eukaryota</taxon>
        <taxon>Viridiplantae</taxon>
        <taxon>Streptophyta</taxon>
        <taxon>Embryophyta</taxon>
        <taxon>Tracheophyta</taxon>
        <taxon>Spermatophyta</taxon>
        <taxon>Magnoliopsida</taxon>
        <taxon>Ranunculales</taxon>
        <taxon>Circaeasteraceae</taxon>
        <taxon>Kingdonia</taxon>
    </lineage>
</organism>
<dbReference type="EMBL" id="JACGCM010001825">
    <property type="protein sequence ID" value="KAF6148867.1"/>
    <property type="molecule type" value="Genomic_DNA"/>
</dbReference>
<dbReference type="InterPro" id="IPR011990">
    <property type="entry name" value="TPR-like_helical_dom_sf"/>
</dbReference>
<dbReference type="OrthoDB" id="66906at2759"/>
<proteinExistence type="predicted"/>
<protein>
    <submittedName>
        <fullName evidence="3">Uncharacterized protein</fullName>
    </submittedName>
</protein>
<dbReference type="AlphaFoldDB" id="A0A7J7M1Y8"/>
<evidence type="ECO:0000256" key="1">
    <source>
        <dbReference type="SAM" id="MobiDB-lite"/>
    </source>
</evidence>
<evidence type="ECO:0000256" key="2">
    <source>
        <dbReference type="SAM" id="Phobius"/>
    </source>
</evidence>
<dbReference type="PANTHER" id="PTHR26312:SF67">
    <property type="entry name" value="PROTEIN SLOW GREEN 1, CHLOROPLASTIC"/>
    <property type="match status" value="1"/>
</dbReference>
<dbReference type="PANTHER" id="PTHR26312">
    <property type="entry name" value="TETRATRICOPEPTIDE REPEAT PROTEIN 5"/>
    <property type="match status" value="1"/>
</dbReference>
<keyword evidence="4" id="KW-1185">Reference proteome</keyword>
<evidence type="ECO:0000313" key="4">
    <source>
        <dbReference type="Proteomes" id="UP000541444"/>
    </source>
</evidence>
<dbReference type="Gene3D" id="1.25.40.10">
    <property type="entry name" value="Tetratricopeptide repeat domain"/>
    <property type="match status" value="1"/>
</dbReference>
<keyword evidence="2" id="KW-0472">Membrane</keyword>
<accession>A0A7J7M1Y8</accession>
<dbReference type="GO" id="GO:0009535">
    <property type="term" value="C:chloroplast thylakoid membrane"/>
    <property type="evidence" value="ECO:0007669"/>
    <property type="project" value="TreeGrafter"/>
</dbReference>
<evidence type="ECO:0000313" key="3">
    <source>
        <dbReference type="EMBL" id="KAF6148867.1"/>
    </source>
</evidence>
<comment type="caution">
    <text evidence="3">The sequence shown here is derived from an EMBL/GenBank/DDBJ whole genome shotgun (WGS) entry which is preliminary data.</text>
</comment>
<sequence>MESIMKLNHHSQNPLNLSSFSSLKQQHRSLFLKPLSFFTFTNKSPLPKALKSTTCLIKASSSLPKPQFQTPQSKTLYLITTFLKTTCIALTTTALFFNRFAKPSLAAPISPPTLESSTTNTETDEEKVRFFEEYLQSNPDDVRALKALMEVKVKSRKLEEAISIIDRLIEIEPLEKEWVLLKSHFYTSNGDIESAKLGFEEILSKDPFVVEAYHGLVMAMAQSESGELDDVMKRIENVMEKCEKEKNTEPLRDFKLLVAQVRVIEGKYMDALKVYQELVKEEPRDFRPYLCQGIIYTLLKKKDEAEKQFEKYRRLVPKEHPYARAKSFSIDVIISSRGVKLGLYTYFIGNLGFYRNLNDWELNFIASLLDKLTSFHHCPGKEGEDDRIVWIDCAKGLSTTKDTGSARGLSTNKVGGPLRHNSFTDPEPEYRGYPETNGRGIDPRRFKPFVDDENDSFKTIRTDVPPSKEPSIPQLNVHLSNELVLTNVPQSNEPFQTIPTNVPLSNKYFIPQSSIHLLNEPVLTNVPPLNQPTLTNVLLSIEPELIIRQSETSAEFRFEPQPEQVNDLLDFWFKFAAYTEDPYDFSKEFNIGDLYRDKIELKIT</sequence>
<dbReference type="Proteomes" id="UP000541444">
    <property type="component" value="Unassembled WGS sequence"/>
</dbReference>
<keyword evidence="2" id="KW-1133">Transmembrane helix</keyword>
<dbReference type="SUPFAM" id="SSF48452">
    <property type="entry name" value="TPR-like"/>
    <property type="match status" value="1"/>
</dbReference>
<gene>
    <name evidence="3" type="ORF">GIB67_014238</name>
</gene>
<feature type="region of interest" description="Disordered" evidence="1">
    <location>
        <begin position="402"/>
        <end position="448"/>
    </location>
</feature>